<dbReference type="Proteomes" id="UP000003157">
    <property type="component" value="Unassembled WGS sequence"/>
</dbReference>
<dbReference type="STRING" id="100884.GCA_000269565_01385"/>
<comment type="caution">
    <text evidence="1">The sequence shown here is derived from an EMBL/GenBank/DDBJ whole genome shotgun (WGS) entry which is preliminary data.</text>
</comment>
<dbReference type="AlphaFoldDB" id="E7G6D5"/>
<dbReference type="GeneID" id="78229262"/>
<name>E7G6D5_9FIRM</name>
<dbReference type="eggNOG" id="ENOG5031AJA">
    <property type="taxonomic scope" value="Bacteria"/>
</dbReference>
<dbReference type="HOGENOM" id="CLU_115419_0_0_9"/>
<keyword evidence="2" id="KW-1185">Reference proteome</keyword>
<evidence type="ECO:0000313" key="1">
    <source>
        <dbReference type="EMBL" id="EFW06436.1"/>
    </source>
</evidence>
<evidence type="ECO:0000313" key="2">
    <source>
        <dbReference type="Proteomes" id="UP000003157"/>
    </source>
</evidence>
<proteinExistence type="predicted"/>
<sequence>MKELHIPHIYNSEKLIGYGGNQDWFEDEWAQKAGCASVLASNMYAYYQHQETFSKNQFLSIMNRMFKNMTPGQMGYPFLYKFARTFVDILGEEGIYLQPVYQKKSKDTKHALSFVLKHIDEGHPIGMLILYHRAPELKDDNWHWVCLSGYIETKDGYDIIFSDCGERRIINADILFDTHCHNVYKMVSMKKDPIK</sequence>
<dbReference type="OrthoDB" id="370604at2"/>
<accession>E7G6D5</accession>
<gene>
    <name evidence="1" type="ORF">HMPREF9488_00323</name>
</gene>
<reference evidence="1 2" key="1">
    <citation type="submission" date="2010-12" db="EMBL/GenBank/DDBJ databases">
        <title>The Genome Sequence of Coprobacillus sp. strain 29_1.</title>
        <authorList>
            <consortium name="The Broad Institute Genome Sequencing Platform"/>
            <person name="Earl A."/>
            <person name="Ward D."/>
            <person name="Feldgarden M."/>
            <person name="Gevers D."/>
            <person name="Daigneault M."/>
            <person name="Sibley C.D."/>
            <person name="White A."/>
            <person name="Strauss J."/>
            <person name="Allen-Vercoe E."/>
            <person name="Young S.K."/>
            <person name="Zeng Q."/>
            <person name="Gargeya S."/>
            <person name="Fitzgerald M."/>
            <person name="Haas B."/>
            <person name="Abouelleil A."/>
            <person name="Alvarado L."/>
            <person name="Arachchi H.M."/>
            <person name="Berlin A."/>
            <person name="Brown A."/>
            <person name="Chapman S.B."/>
            <person name="Chen Z."/>
            <person name="Dunbar C."/>
            <person name="Freedman E."/>
            <person name="Gearin G."/>
            <person name="Gellesch M."/>
            <person name="Goldberg J."/>
            <person name="Griggs A."/>
            <person name="Gujja S."/>
            <person name="Heilman E."/>
            <person name="Heiman D."/>
            <person name="Howarth C."/>
            <person name="Larson L."/>
            <person name="Lui A."/>
            <person name="MacDonald P.J.P."/>
            <person name="Mehta T."/>
            <person name="Montmayeur A."/>
            <person name="Murphy C."/>
            <person name="Neiman D."/>
            <person name="Pearson M."/>
            <person name="Priest M."/>
            <person name="Roberts A."/>
            <person name="Saif S."/>
            <person name="Shea T."/>
            <person name="Shenoy N."/>
            <person name="Sisk P."/>
            <person name="Stolte C."/>
            <person name="Sykes S."/>
            <person name="White J."/>
            <person name="Yandava C."/>
            <person name="Nusbaum C."/>
            <person name="Birren B."/>
        </authorList>
    </citation>
    <scope>NUCLEOTIDE SEQUENCE [LARGE SCALE GENOMIC DNA]</scope>
    <source>
        <strain evidence="1 2">29_1</strain>
    </source>
</reference>
<dbReference type="RefSeq" id="WP_008787451.1">
    <property type="nucleotide sequence ID" value="NZ_AKCB01000001.1"/>
</dbReference>
<evidence type="ECO:0008006" key="3">
    <source>
        <dbReference type="Google" id="ProtNLM"/>
    </source>
</evidence>
<dbReference type="EMBL" id="ADKX01000003">
    <property type="protein sequence ID" value="EFW06436.1"/>
    <property type="molecule type" value="Genomic_DNA"/>
</dbReference>
<organism evidence="1 2">
    <name type="scientific">Coprobacillus cateniformis</name>
    <dbReference type="NCBI Taxonomy" id="100884"/>
    <lineage>
        <taxon>Bacteria</taxon>
        <taxon>Bacillati</taxon>
        <taxon>Bacillota</taxon>
        <taxon>Erysipelotrichia</taxon>
        <taxon>Erysipelotrichales</taxon>
        <taxon>Coprobacillaceae</taxon>
        <taxon>Coprobacillus</taxon>
    </lineage>
</organism>
<protein>
    <recommendedName>
        <fullName evidence="3">Peptidase C39-like domain-containing protein</fullName>
    </recommendedName>
</protein>